<evidence type="ECO:0000313" key="2">
    <source>
        <dbReference type="EMBL" id="ERJ98812.1"/>
    </source>
</evidence>
<reference evidence="2 3" key="1">
    <citation type="submission" date="2013-08" db="EMBL/GenBank/DDBJ databases">
        <authorList>
            <person name="Durkin A.S."/>
            <person name="Haft D.R."/>
            <person name="McCorrison J."/>
            <person name="Torralba M."/>
            <person name="Gillis M."/>
            <person name="Haft D.H."/>
            <person name="Methe B."/>
            <person name="Sutton G."/>
            <person name="Nelson K.E."/>
        </authorList>
    </citation>
    <scope>NUCLEOTIDE SEQUENCE [LARGE SCALE GENOMIC DNA]</scope>
    <source>
        <strain evidence="2 3">F0068</strain>
    </source>
</reference>
<proteinExistence type="predicted"/>
<evidence type="ECO:0000313" key="3">
    <source>
        <dbReference type="Proteomes" id="UP000016600"/>
    </source>
</evidence>
<dbReference type="AlphaFoldDB" id="U2L2Q2"/>
<accession>U2L2Q2</accession>
<protein>
    <submittedName>
        <fullName evidence="2">Uncharacterized protein</fullName>
    </submittedName>
</protein>
<feature type="compositionally biased region" description="Acidic residues" evidence="1">
    <location>
        <begin position="57"/>
        <end position="70"/>
    </location>
</feature>
<dbReference type="Proteomes" id="UP000016600">
    <property type="component" value="Unassembled WGS sequence"/>
</dbReference>
<name>U2L2Q2_9BACT</name>
<sequence>MTMRENQVTNSVYRRPEITVLCVATESLILAGSPGSGTHNPGQGGGTVPHGAKAEAFDPDGEEESNLWND</sequence>
<dbReference type="EMBL" id="AWET01000045">
    <property type="protein sequence ID" value="ERJ98812.1"/>
    <property type="molecule type" value="Genomic_DNA"/>
</dbReference>
<gene>
    <name evidence="2" type="ORF">HMPREF1218_0732</name>
</gene>
<evidence type="ECO:0000256" key="1">
    <source>
        <dbReference type="SAM" id="MobiDB-lite"/>
    </source>
</evidence>
<feature type="region of interest" description="Disordered" evidence="1">
    <location>
        <begin position="31"/>
        <end position="70"/>
    </location>
</feature>
<keyword evidence="3" id="KW-1185">Reference proteome</keyword>
<comment type="caution">
    <text evidence="2">The sequence shown here is derived from an EMBL/GenBank/DDBJ whole genome shotgun (WGS) entry which is preliminary data.</text>
</comment>
<dbReference type="PATRIC" id="fig|1081904.3.peg.2162"/>
<organism evidence="2 3">
    <name type="scientific">Hoylesella pleuritidis F0068</name>
    <dbReference type="NCBI Taxonomy" id="1081904"/>
    <lineage>
        <taxon>Bacteria</taxon>
        <taxon>Pseudomonadati</taxon>
        <taxon>Bacteroidota</taxon>
        <taxon>Bacteroidia</taxon>
        <taxon>Bacteroidales</taxon>
        <taxon>Prevotellaceae</taxon>
        <taxon>Hoylesella</taxon>
    </lineage>
</organism>